<name>A0ABU7VQM6_9BACL</name>
<dbReference type="InterPro" id="IPR019694">
    <property type="entry name" value="Phage_HP1_Orf23"/>
</dbReference>
<proteinExistence type="predicted"/>
<evidence type="ECO:0000313" key="1">
    <source>
        <dbReference type="EMBL" id="MEF2965668.1"/>
    </source>
</evidence>
<accession>A0ABU7VQM6</accession>
<keyword evidence="2" id="KW-1185">Reference proteome</keyword>
<sequence length="474" mass="51150">MLRDVKTTITDGGLGVGTASGTGVHVKIGVSPVKSTAPITISGTMSPAKIKQLLGLSPLADAVLDSVDNGSGKIYCIPVTPSVDGTVEAVQKTGSGTGEVTVTGKPNDAYEIIVKITESGGLNTAALRYSVDGGYSFSDEVTVPLSGELVIPETGLTFKFTEAATDPVNSFQVGDEFSVKSEAPQMSNQDVLDALATLRNASISFEFIHIVGDSSRALWFAVATELTTLQETYKKPVFAVLEAPRPEAGETVDAYYQRLVDERKGLSHTDVQVIAARSLYTKSDGRTMDINNAGIVCGWYSLAGVQQSIGETKAFSIAESKMLKLLPEGIEDYIGLLDDEKYLTFRKYEGLEGFYVTNARMMAPDGSDYRYAEDVRVKNKLIRETRKEALKQLQGQVDMSDVQGSLEAIAKFIETPIDDMARAKEISSGRIIVPQEQDILVSETLKVIIRFVPIGRIREIDIDLGMENPFTGGA</sequence>
<protein>
    <submittedName>
        <fullName evidence="1">DUF2586 domain-containing protein</fullName>
    </submittedName>
</protein>
<dbReference type="Pfam" id="PF10758">
    <property type="entry name" value="DUF2586"/>
    <property type="match status" value="1"/>
</dbReference>
<organism evidence="1 2">
    <name type="scientific">Paenibacillus haidiansis</name>
    <dbReference type="NCBI Taxonomy" id="1574488"/>
    <lineage>
        <taxon>Bacteria</taxon>
        <taxon>Bacillati</taxon>
        <taxon>Bacillota</taxon>
        <taxon>Bacilli</taxon>
        <taxon>Bacillales</taxon>
        <taxon>Paenibacillaceae</taxon>
        <taxon>Paenibacillus</taxon>
    </lineage>
</organism>
<dbReference type="EMBL" id="JAZHPZ010000003">
    <property type="protein sequence ID" value="MEF2965668.1"/>
    <property type="molecule type" value="Genomic_DNA"/>
</dbReference>
<reference evidence="1 2" key="1">
    <citation type="submission" date="2024-02" db="EMBL/GenBank/DDBJ databases">
        <title>A nitrogen-fixing paenibacillus bacterium.</title>
        <authorList>
            <person name="Zhang W.L."/>
            <person name="Chen S.F."/>
        </authorList>
    </citation>
    <scope>NUCLEOTIDE SEQUENCE [LARGE SCALE GENOMIC DNA]</scope>
    <source>
        <strain evidence="1 2">M1</strain>
    </source>
</reference>
<gene>
    <name evidence="1" type="ORF">V3851_07485</name>
</gene>
<evidence type="ECO:0000313" key="2">
    <source>
        <dbReference type="Proteomes" id="UP001306950"/>
    </source>
</evidence>
<dbReference type="Proteomes" id="UP001306950">
    <property type="component" value="Unassembled WGS sequence"/>
</dbReference>
<dbReference type="RefSeq" id="WP_331845901.1">
    <property type="nucleotide sequence ID" value="NZ_JAZHPZ010000003.1"/>
</dbReference>
<comment type="caution">
    <text evidence="1">The sequence shown here is derived from an EMBL/GenBank/DDBJ whole genome shotgun (WGS) entry which is preliminary data.</text>
</comment>